<protein>
    <submittedName>
        <fullName evidence="2">Uncharacterized protein</fullName>
    </submittedName>
</protein>
<evidence type="ECO:0000313" key="2">
    <source>
        <dbReference type="EMBL" id="CAB4198103.1"/>
    </source>
</evidence>
<evidence type="ECO:0000313" key="1">
    <source>
        <dbReference type="EMBL" id="CAB4169724.1"/>
    </source>
</evidence>
<reference evidence="2" key="1">
    <citation type="submission" date="2020-05" db="EMBL/GenBank/DDBJ databases">
        <authorList>
            <person name="Chiriac C."/>
            <person name="Salcher M."/>
            <person name="Ghai R."/>
            <person name="Kavagutti S V."/>
        </authorList>
    </citation>
    <scope>NUCLEOTIDE SEQUENCE</scope>
</reference>
<sequence>MTVRFVFHALVSKVNGFREPSVVLPAPQNWAALHDVGANCRDLDGNVIGNLDVDYSIELARDLGGFAICWSEVSDEGWPLVMAGYDEDRPAIYASSMSDFSNACQTRLDDLFALLSTFRPDASAALTQTAATASAEVRAYLLPITYSDAFVQSLRVWIVARLGGSQTQQYPSVLLDSTVVNMNLRTTSTDMSGLKTLWTRWNVEDESSDLRLVLRLWEYAQMGILVDALAA</sequence>
<proteinExistence type="predicted"/>
<gene>
    <name evidence="2" type="ORF">UFOVP1305_51</name>
    <name evidence="1" type="ORF">UFOVP896_89</name>
</gene>
<name>A0A6J5RL30_9CAUD</name>
<dbReference type="EMBL" id="LR796844">
    <property type="protein sequence ID" value="CAB4169724.1"/>
    <property type="molecule type" value="Genomic_DNA"/>
</dbReference>
<accession>A0A6J5RL30</accession>
<dbReference type="EMBL" id="LR797254">
    <property type="protein sequence ID" value="CAB4198103.1"/>
    <property type="molecule type" value="Genomic_DNA"/>
</dbReference>
<organism evidence="2">
    <name type="scientific">uncultured Caudovirales phage</name>
    <dbReference type="NCBI Taxonomy" id="2100421"/>
    <lineage>
        <taxon>Viruses</taxon>
        <taxon>Duplodnaviria</taxon>
        <taxon>Heunggongvirae</taxon>
        <taxon>Uroviricota</taxon>
        <taxon>Caudoviricetes</taxon>
        <taxon>Peduoviridae</taxon>
        <taxon>Maltschvirus</taxon>
        <taxon>Maltschvirus maltsch</taxon>
    </lineage>
</organism>